<reference evidence="3 4" key="1">
    <citation type="submission" date="2013-08" db="EMBL/GenBank/DDBJ databases">
        <title>Gluconobacter thailandicus NBRC 3257 whole genome sequence.</title>
        <authorList>
            <person name="Matsutani M."/>
            <person name="Yakushi T."/>
            <person name="Matsushita K."/>
        </authorList>
    </citation>
    <scope>NUCLEOTIDE SEQUENCE [LARGE SCALE GENOMIC DNA]</scope>
    <source>
        <strain evidence="3 4">NBRC 3257</strain>
    </source>
</reference>
<organism evidence="3 4">
    <name type="scientific">Gluconobacter thailandicus NBRC 3257</name>
    <dbReference type="NCBI Taxonomy" id="1381097"/>
    <lineage>
        <taxon>Bacteria</taxon>
        <taxon>Pseudomonadati</taxon>
        <taxon>Pseudomonadota</taxon>
        <taxon>Alphaproteobacteria</taxon>
        <taxon>Acetobacterales</taxon>
        <taxon>Acetobacteraceae</taxon>
        <taxon>Gluconobacter</taxon>
    </lineage>
</organism>
<proteinExistence type="predicted"/>
<dbReference type="InterPro" id="IPR001387">
    <property type="entry name" value="Cro/C1-type_HTH"/>
</dbReference>
<feature type="region of interest" description="Disordered" evidence="1">
    <location>
        <begin position="72"/>
        <end position="93"/>
    </location>
</feature>
<feature type="compositionally biased region" description="Basic and acidic residues" evidence="1">
    <location>
        <begin position="72"/>
        <end position="92"/>
    </location>
</feature>
<dbReference type="Gene3D" id="1.10.260.40">
    <property type="entry name" value="lambda repressor-like DNA-binding domains"/>
    <property type="match status" value="1"/>
</dbReference>
<keyword evidence="4" id="KW-1185">Reference proteome</keyword>
<dbReference type="SMART" id="SM00530">
    <property type="entry name" value="HTH_XRE"/>
    <property type="match status" value="1"/>
</dbReference>
<dbReference type="SUPFAM" id="SSF47413">
    <property type="entry name" value="lambda repressor-like DNA-binding domains"/>
    <property type="match status" value="1"/>
</dbReference>
<feature type="domain" description="HTH cro/C1-type" evidence="2">
    <location>
        <begin position="6"/>
        <end position="61"/>
    </location>
</feature>
<evidence type="ECO:0000259" key="2">
    <source>
        <dbReference type="PROSITE" id="PS50943"/>
    </source>
</evidence>
<comment type="caution">
    <text evidence="3">The sequence shown here is derived from an EMBL/GenBank/DDBJ whole genome shotgun (WGS) entry which is preliminary data.</text>
</comment>
<dbReference type="CDD" id="cd00093">
    <property type="entry name" value="HTH_XRE"/>
    <property type="match status" value="1"/>
</dbReference>
<evidence type="ECO:0000313" key="4">
    <source>
        <dbReference type="Proteomes" id="UP000018209"/>
    </source>
</evidence>
<dbReference type="EMBL" id="BASM01000027">
    <property type="protein sequence ID" value="GAD27161.1"/>
    <property type="molecule type" value="Genomic_DNA"/>
</dbReference>
<name>A0ABQ0IY75_GLUTH</name>
<dbReference type="Pfam" id="PF01381">
    <property type="entry name" value="HTH_3"/>
    <property type="match status" value="1"/>
</dbReference>
<dbReference type="Proteomes" id="UP000018209">
    <property type="component" value="Unassembled WGS sequence"/>
</dbReference>
<dbReference type="InterPro" id="IPR010982">
    <property type="entry name" value="Lambda_DNA-bd_dom_sf"/>
</dbReference>
<evidence type="ECO:0000313" key="3">
    <source>
        <dbReference type="EMBL" id="GAD27161.1"/>
    </source>
</evidence>
<evidence type="ECO:0000256" key="1">
    <source>
        <dbReference type="SAM" id="MobiDB-lite"/>
    </source>
</evidence>
<sequence>MFHRKIQYALIKSGMKQQEIAKKLDVDRAVINKRLKSDANITIRSISEFAYALNMEVSFDLVKKEEKNRGNYYELDSRDPHYSKNYPQKEADQASISAYGELSFGES</sequence>
<gene>
    <name evidence="3" type="ORF">NBRC3257_2160</name>
</gene>
<protein>
    <submittedName>
        <fullName evidence="3">Transcriptional regulator</fullName>
    </submittedName>
</protein>
<dbReference type="PROSITE" id="PS50943">
    <property type="entry name" value="HTH_CROC1"/>
    <property type="match status" value="1"/>
</dbReference>
<accession>A0ABQ0IY75</accession>